<feature type="domain" description="NAD-dependent epimerase/dehydratase" evidence="1">
    <location>
        <begin position="3"/>
        <end position="226"/>
    </location>
</feature>
<organism evidence="2 3">
    <name type="scientific">Bradyrhizobium denitrificans</name>
    <dbReference type="NCBI Taxonomy" id="2734912"/>
    <lineage>
        <taxon>Bacteria</taxon>
        <taxon>Pseudomonadati</taxon>
        <taxon>Pseudomonadota</taxon>
        <taxon>Alphaproteobacteria</taxon>
        <taxon>Hyphomicrobiales</taxon>
        <taxon>Nitrobacteraceae</taxon>
        <taxon>Bradyrhizobium</taxon>
    </lineage>
</organism>
<accession>A0ABS5GEF9</accession>
<dbReference type="SUPFAM" id="SSF51735">
    <property type="entry name" value="NAD(P)-binding Rossmann-fold domains"/>
    <property type="match status" value="1"/>
</dbReference>
<dbReference type="PANTHER" id="PTHR48079:SF6">
    <property type="entry name" value="NAD(P)-BINDING DOMAIN-CONTAINING PROTEIN-RELATED"/>
    <property type="match status" value="1"/>
</dbReference>
<keyword evidence="3" id="KW-1185">Reference proteome</keyword>
<dbReference type="EMBL" id="JAFCLK010000032">
    <property type="protein sequence ID" value="MBR1139715.1"/>
    <property type="molecule type" value="Genomic_DNA"/>
</dbReference>
<dbReference type="Gene3D" id="3.40.50.720">
    <property type="entry name" value="NAD(P)-binding Rossmann-like Domain"/>
    <property type="match status" value="1"/>
</dbReference>
<gene>
    <name evidence="2" type="ORF">JQ619_28560</name>
</gene>
<evidence type="ECO:0000313" key="3">
    <source>
        <dbReference type="Proteomes" id="UP001314635"/>
    </source>
</evidence>
<dbReference type="InterPro" id="IPR001509">
    <property type="entry name" value="Epimerase_deHydtase"/>
</dbReference>
<evidence type="ECO:0000313" key="2">
    <source>
        <dbReference type="EMBL" id="MBR1139715.1"/>
    </source>
</evidence>
<protein>
    <submittedName>
        <fullName evidence="2">NAD-dependent epimerase/dehydratase family protein</fullName>
    </submittedName>
</protein>
<proteinExistence type="predicted"/>
<dbReference type="PANTHER" id="PTHR48079">
    <property type="entry name" value="PROTEIN YEEZ"/>
    <property type="match status" value="1"/>
</dbReference>
<evidence type="ECO:0000259" key="1">
    <source>
        <dbReference type="Pfam" id="PF01370"/>
    </source>
</evidence>
<dbReference type="InterPro" id="IPR051783">
    <property type="entry name" value="NAD(P)-dependent_oxidoreduct"/>
</dbReference>
<name>A0ABS5GEF9_9BRAD</name>
<dbReference type="RefSeq" id="WP_172235728.1">
    <property type="nucleotide sequence ID" value="NZ_JABFDP010000003.1"/>
</dbReference>
<dbReference type="Proteomes" id="UP001314635">
    <property type="component" value="Unassembled WGS sequence"/>
</dbReference>
<sequence>MKVLVTGGSGFIGHHLVSALAARGTKVRVLDIRCPTHMIDEVEYIEGSVLDAGLVRNAVAGVDQVYHLAGLPGMWMPDREDFYRVNCVGTENVLAAARASRIRRFLHCSTESILFDYPGSMGAAAAETAPPAEAMPGAYTRSKALAEARAMAAAAEGFPVVVGTPTMPIGPHDSNLTPPSAMLRHFLDSRVQLYLDFIVNLVDVRDVAAGLILAMERGKVGGRYVFGGESLRLSRILELMAAISGRKHVAISVPGRLAELSAGLLEFVSDHLTKQTPSGTAEGVRIARSASDLSIDRAKRELGYAPRPIEPTLRETIAFLLDSEPGKRLDEKQHPFRTAAE</sequence>
<dbReference type="Pfam" id="PF01370">
    <property type="entry name" value="Epimerase"/>
    <property type="match status" value="1"/>
</dbReference>
<comment type="caution">
    <text evidence="2">The sequence shown here is derived from an EMBL/GenBank/DDBJ whole genome shotgun (WGS) entry which is preliminary data.</text>
</comment>
<dbReference type="InterPro" id="IPR036291">
    <property type="entry name" value="NAD(P)-bd_dom_sf"/>
</dbReference>
<reference evidence="3" key="1">
    <citation type="journal article" date="2021" name="ISME J.">
        <title>Evolutionary origin and ecological implication of a unique nif island in free-living Bradyrhizobium lineages.</title>
        <authorList>
            <person name="Tao J."/>
        </authorList>
    </citation>
    <scope>NUCLEOTIDE SEQUENCE [LARGE SCALE GENOMIC DNA]</scope>
    <source>
        <strain evidence="3">SZCCT0094</strain>
    </source>
</reference>